<protein>
    <submittedName>
        <fullName evidence="1">Uncharacterized protein</fullName>
    </submittedName>
</protein>
<proteinExistence type="predicted"/>
<dbReference type="EMBL" id="JBFXLR010000085">
    <property type="protein sequence ID" value="KAL2838398.1"/>
    <property type="molecule type" value="Genomic_DNA"/>
</dbReference>
<organism evidence="1 2">
    <name type="scientific">Aspergillus pseudodeflectus</name>
    <dbReference type="NCBI Taxonomy" id="176178"/>
    <lineage>
        <taxon>Eukaryota</taxon>
        <taxon>Fungi</taxon>
        <taxon>Dikarya</taxon>
        <taxon>Ascomycota</taxon>
        <taxon>Pezizomycotina</taxon>
        <taxon>Eurotiomycetes</taxon>
        <taxon>Eurotiomycetidae</taxon>
        <taxon>Eurotiales</taxon>
        <taxon>Aspergillaceae</taxon>
        <taxon>Aspergillus</taxon>
        <taxon>Aspergillus subgen. Nidulantes</taxon>
    </lineage>
</organism>
<comment type="caution">
    <text evidence="1">The sequence shown here is derived from an EMBL/GenBank/DDBJ whole genome shotgun (WGS) entry which is preliminary data.</text>
</comment>
<accession>A0ABR4JEC3</accession>
<dbReference type="Proteomes" id="UP001610444">
    <property type="component" value="Unassembled WGS sequence"/>
</dbReference>
<sequence>MIVGLRAPTSFHRGRDQRRGFSTHCSWIMWGLPGACAYLDSRGLSHPNCSRNSIILSSHDSVVRLPPSCPRELDVSPLMKYKFIKSLLGRIRRFSSSCCRVHGVLPPTQPLFLRLLSTGHLSHLTPPRFLNYLPGPLGSRTLVEHPPLVF</sequence>
<evidence type="ECO:0000313" key="2">
    <source>
        <dbReference type="Proteomes" id="UP001610444"/>
    </source>
</evidence>
<gene>
    <name evidence="1" type="ORF">BJX68DRAFT_248949</name>
</gene>
<name>A0ABR4JEC3_9EURO</name>
<dbReference type="RefSeq" id="XP_070892992.1">
    <property type="nucleotide sequence ID" value="XM_071042010.1"/>
</dbReference>
<dbReference type="GeneID" id="98157174"/>
<reference evidence="1 2" key="1">
    <citation type="submission" date="2024-07" db="EMBL/GenBank/DDBJ databases">
        <title>Section-level genome sequencing and comparative genomics of Aspergillus sections Usti and Cavernicolus.</title>
        <authorList>
            <consortium name="Lawrence Berkeley National Laboratory"/>
            <person name="Nybo J.L."/>
            <person name="Vesth T.C."/>
            <person name="Theobald S."/>
            <person name="Frisvad J.C."/>
            <person name="Larsen T.O."/>
            <person name="Kjaerboelling I."/>
            <person name="Rothschild-Mancinelli K."/>
            <person name="Lyhne E.K."/>
            <person name="Kogle M.E."/>
            <person name="Barry K."/>
            <person name="Clum A."/>
            <person name="Na H."/>
            <person name="Ledsgaard L."/>
            <person name="Lin J."/>
            <person name="Lipzen A."/>
            <person name="Kuo A."/>
            <person name="Riley R."/>
            <person name="Mondo S."/>
            <person name="LaButti K."/>
            <person name="Haridas S."/>
            <person name="Pangalinan J."/>
            <person name="Salamov A.A."/>
            <person name="Simmons B.A."/>
            <person name="Magnuson J.K."/>
            <person name="Chen J."/>
            <person name="Drula E."/>
            <person name="Henrissat B."/>
            <person name="Wiebenga A."/>
            <person name="Lubbers R.J."/>
            <person name="Gomes A.C."/>
            <person name="Macurrencykelacurrency M.R."/>
            <person name="Stajich J."/>
            <person name="Grigoriev I.V."/>
            <person name="Mortensen U.H."/>
            <person name="De vries R.P."/>
            <person name="Baker S.E."/>
            <person name="Andersen M.R."/>
        </authorList>
    </citation>
    <scope>NUCLEOTIDE SEQUENCE [LARGE SCALE GENOMIC DNA]</scope>
    <source>
        <strain evidence="1 2">CBS 756.74</strain>
    </source>
</reference>
<evidence type="ECO:0000313" key="1">
    <source>
        <dbReference type="EMBL" id="KAL2838398.1"/>
    </source>
</evidence>
<keyword evidence="2" id="KW-1185">Reference proteome</keyword>